<dbReference type="Pfam" id="PF08340">
    <property type="entry name" value="YicC-like_C"/>
    <property type="match status" value="1"/>
</dbReference>
<dbReference type="STRING" id="519424.AZF04_02035"/>
<evidence type="ECO:0000259" key="6">
    <source>
        <dbReference type="Pfam" id="PF03755"/>
    </source>
</evidence>
<evidence type="ECO:0008006" key="10">
    <source>
        <dbReference type="Google" id="ProtNLM"/>
    </source>
</evidence>
<dbReference type="Pfam" id="PF03755">
    <property type="entry name" value="YicC-like_N"/>
    <property type="match status" value="1"/>
</dbReference>
<sequence length="294" mass="34282">MVKSMTGYGQAHFSHDDFSIEVEIRSVNHRFFECNNMKLPRRFIYLEDAIRKKVRDKVQRGKLDIYINVEGNHLITKKLEVNWSFLEHYLQTAQSISDYAKISSSLNLQQLMNNDQIVTLQETTEEILGLEDSLLQTVEKACVQLDQMRQKEGFSIEQHFQELLMSLNQSIEKIDDLSPDMVQQQKVKFQKRVEELMNVEHNLDEARLFTEIGIMADKCDISEEISRLRSHHKQFVDSLQSQSPIGRKLDFLVQELNREANTLGAKATDIQIKQQVVLLKSLIEKTKEQVQNIE</sequence>
<dbReference type="NCBIfam" id="TIGR00255">
    <property type="entry name" value="YicC/YloC family endoribonuclease"/>
    <property type="match status" value="1"/>
</dbReference>
<keyword evidence="3" id="KW-0255">Endonuclease</keyword>
<feature type="domain" description="Endoribonuclease YicC-like N-terminal" evidence="6">
    <location>
        <begin position="2"/>
        <end position="157"/>
    </location>
</feature>
<keyword evidence="4" id="KW-0378">Hydrolase</keyword>
<proteinExistence type="inferred from homology"/>
<comment type="caution">
    <text evidence="8">The sequence shown here is derived from an EMBL/GenBank/DDBJ whole genome shotgun (WGS) entry which is preliminary data.</text>
</comment>
<evidence type="ECO:0000313" key="9">
    <source>
        <dbReference type="Proteomes" id="UP000075806"/>
    </source>
</evidence>
<dbReference type="GO" id="GO:0004521">
    <property type="term" value="F:RNA endonuclease activity"/>
    <property type="evidence" value="ECO:0007669"/>
    <property type="project" value="InterPro"/>
</dbReference>
<organism evidence="8 9">
    <name type="scientific">Alkalihalobacillus trypoxylicola</name>
    <dbReference type="NCBI Taxonomy" id="519424"/>
    <lineage>
        <taxon>Bacteria</taxon>
        <taxon>Bacillati</taxon>
        <taxon>Bacillota</taxon>
        <taxon>Bacilli</taxon>
        <taxon>Bacillales</taxon>
        <taxon>Bacillaceae</taxon>
        <taxon>Alkalihalobacillus</taxon>
    </lineage>
</organism>
<dbReference type="RefSeq" id="WP_061947345.1">
    <property type="nucleotide sequence ID" value="NZ_LTAO01000001.1"/>
</dbReference>
<dbReference type="InterPro" id="IPR013527">
    <property type="entry name" value="YicC-like_N"/>
</dbReference>
<dbReference type="Proteomes" id="UP000075806">
    <property type="component" value="Unassembled WGS sequence"/>
</dbReference>
<evidence type="ECO:0000256" key="3">
    <source>
        <dbReference type="ARBA" id="ARBA00022759"/>
    </source>
</evidence>
<dbReference type="GO" id="GO:0016787">
    <property type="term" value="F:hydrolase activity"/>
    <property type="evidence" value="ECO:0007669"/>
    <property type="project" value="UniProtKB-KW"/>
</dbReference>
<dbReference type="EMBL" id="LTAO01000001">
    <property type="protein sequence ID" value="KYG35138.1"/>
    <property type="molecule type" value="Genomic_DNA"/>
</dbReference>
<accession>A0A162FA73</accession>
<comment type="cofactor">
    <cofactor evidence="1">
        <name>a divalent metal cation</name>
        <dbReference type="ChEBI" id="CHEBI:60240"/>
    </cofactor>
</comment>
<dbReference type="PANTHER" id="PTHR30636">
    <property type="entry name" value="UPF0701 PROTEIN YICC"/>
    <property type="match status" value="1"/>
</dbReference>
<reference evidence="8" key="1">
    <citation type="submission" date="2016-02" db="EMBL/GenBank/DDBJ databases">
        <title>Genome sequence of Bacillus trypoxylicola KCTC 13244(T).</title>
        <authorList>
            <person name="Jeong H."/>
            <person name="Park S.-H."/>
            <person name="Choi S.-K."/>
        </authorList>
    </citation>
    <scope>NUCLEOTIDE SEQUENCE [LARGE SCALE GENOMIC DNA]</scope>
    <source>
        <strain evidence="8">KCTC 13244</strain>
    </source>
</reference>
<dbReference type="InterPro" id="IPR013551">
    <property type="entry name" value="YicC-like_C"/>
</dbReference>
<keyword evidence="2" id="KW-0540">Nuclease</keyword>
<keyword evidence="9" id="KW-1185">Reference proteome</keyword>
<dbReference type="InterPro" id="IPR005229">
    <property type="entry name" value="YicC/YloC-like"/>
</dbReference>
<evidence type="ECO:0000256" key="4">
    <source>
        <dbReference type="ARBA" id="ARBA00022801"/>
    </source>
</evidence>
<dbReference type="AlphaFoldDB" id="A0A162FA73"/>
<comment type="similarity">
    <text evidence="5">Belongs to the YicC/YloC family.</text>
</comment>
<evidence type="ECO:0000256" key="5">
    <source>
        <dbReference type="ARBA" id="ARBA00035648"/>
    </source>
</evidence>
<evidence type="ECO:0000256" key="1">
    <source>
        <dbReference type="ARBA" id="ARBA00001968"/>
    </source>
</evidence>
<dbReference type="PANTHER" id="PTHR30636:SF3">
    <property type="entry name" value="UPF0701 PROTEIN YICC"/>
    <property type="match status" value="1"/>
</dbReference>
<evidence type="ECO:0000256" key="2">
    <source>
        <dbReference type="ARBA" id="ARBA00022722"/>
    </source>
</evidence>
<feature type="domain" description="Endoribonuclease YicC-like C-terminal" evidence="7">
    <location>
        <begin position="175"/>
        <end position="294"/>
    </location>
</feature>
<dbReference type="OrthoDB" id="9771229at2"/>
<evidence type="ECO:0000259" key="7">
    <source>
        <dbReference type="Pfam" id="PF08340"/>
    </source>
</evidence>
<protein>
    <recommendedName>
        <fullName evidence="10">YicC family protein</fullName>
    </recommendedName>
</protein>
<name>A0A162FA73_9BACI</name>
<evidence type="ECO:0000313" key="8">
    <source>
        <dbReference type="EMBL" id="KYG35138.1"/>
    </source>
</evidence>
<gene>
    <name evidence="8" type="ORF">AZF04_02035</name>
</gene>